<dbReference type="Proteomes" id="UP001156882">
    <property type="component" value="Unassembled WGS sequence"/>
</dbReference>
<sequence>MVVLDWLERLDPGTHRRIRGLRLVTAYGIAAMLGLMPQIAQHAGHNVTLSVIAGSFALWASVSENRANRWQSSRDLVLFCGSAGLGALSYVVLVRLLNVVGAAGLELPLVSGAFCVGYFKRFTPFSAGIGSQIFIGQLLAYNAGLRLDDVDVVVIATVIAMVAAVVPRLLSGPAEHPILAVTTPVSTDFDDWLPIEFIMGLQAAAAALVIVALNGEFGLEKSSWAICACTFVITNSTVTTLARIRSRILGTMVGVPLAIAFLPLAINAPLLVWAVAAIAMIIYAMAFPERYDIACGAYAFALIVTLAVSGEHSFYELAARTWETVVGGTLGMAAAVLLRPLFSRHRKSPADP</sequence>
<organism evidence="7 8">
    <name type="scientific">Labrys miyagiensis</name>
    <dbReference type="NCBI Taxonomy" id="346912"/>
    <lineage>
        <taxon>Bacteria</taxon>
        <taxon>Pseudomonadati</taxon>
        <taxon>Pseudomonadota</taxon>
        <taxon>Alphaproteobacteria</taxon>
        <taxon>Hyphomicrobiales</taxon>
        <taxon>Xanthobacteraceae</taxon>
        <taxon>Labrys</taxon>
    </lineage>
</organism>
<proteinExistence type="predicted"/>
<evidence type="ECO:0000313" key="8">
    <source>
        <dbReference type="Proteomes" id="UP001156882"/>
    </source>
</evidence>
<keyword evidence="2 5" id="KW-0812">Transmembrane</keyword>
<comment type="subcellular location">
    <subcellularLocation>
        <location evidence="1">Membrane</location>
        <topology evidence="1">Multi-pass membrane protein</topology>
    </subcellularLocation>
</comment>
<evidence type="ECO:0000256" key="1">
    <source>
        <dbReference type="ARBA" id="ARBA00004141"/>
    </source>
</evidence>
<keyword evidence="3 5" id="KW-1133">Transmembrane helix</keyword>
<gene>
    <name evidence="7" type="ORF">GCM10007874_27110</name>
</gene>
<feature type="transmembrane region" description="Helical" evidence="5">
    <location>
        <begin position="150"/>
        <end position="171"/>
    </location>
</feature>
<name>A0ABQ6CLV6_9HYPH</name>
<comment type="caution">
    <text evidence="7">The sequence shown here is derived from an EMBL/GenBank/DDBJ whole genome shotgun (WGS) entry which is preliminary data.</text>
</comment>
<evidence type="ECO:0000259" key="6">
    <source>
        <dbReference type="Pfam" id="PF13515"/>
    </source>
</evidence>
<dbReference type="InterPro" id="IPR049453">
    <property type="entry name" value="Memb_transporter_dom"/>
</dbReference>
<keyword evidence="4 5" id="KW-0472">Membrane</keyword>
<feature type="transmembrane region" description="Helical" evidence="5">
    <location>
        <begin position="270"/>
        <end position="286"/>
    </location>
</feature>
<feature type="transmembrane region" description="Helical" evidence="5">
    <location>
        <begin position="76"/>
        <end position="93"/>
    </location>
</feature>
<accession>A0ABQ6CLV6</accession>
<evidence type="ECO:0000256" key="5">
    <source>
        <dbReference type="SAM" id="Phobius"/>
    </source>
</evidence>
<feature type="transmembrane region" description="Helical" evidence="5">
    <location>
        <begin position="293"/>
        <end position="310"/>
    </location>
</feature>
<feature type="transmembrane region" description="Helical" evidence="5">
    <location>
        <begin position="192"/>
        <end position="211"/>
    </location>
</feature>
<feature type="transmembrane region" description="Helical" evidence="5">
    <location>
        <begin position="46"/>
        <end position="64"/>
    </location>
</feature>
<feature type="domain" description="Integral membrane bound transporter" evidence="6">
    <location>
        <begin position="210"/>
        <end position="333"/>
    </location>
</feature>
<reference evidence="8" key="1">
    <citation type="journal article" date="2019" name="Int. J. Syst. Evol. Microbiol.">
        <title>The Global Catalogue of Microorganisms (GCM) 10K type strain sequencing project: providing services to taxonomists for standard genome sequencing and annotation.</title>
        <authorList>
            <consortium name="The Broad Institute Genomics Platform"/>
            <consortium name="The Broad Institute Genome Sequencing Center for Infectious Disease"/>
            <person name="Wu L."/>
            <person name="Ma J."/>
        </authorList>
    </citation>
    <scope>NUCLEOTIDE SEQUENCE [LARGE SCALE GENOMIC DNA]</scope>
    <source>
        <strain evidence="8">NBRC 101365</strain>
    </source>
</reference>
<keyword evidence="8" id="KW-1185">Reference proteome</keyword>
<feature type="transmembrane region" description="Helical" evidence="5">
    <location>
        <begin position="126"/>
        <end position="144"/>
    </location>
</feature>
<feature type="transmembrane region" description="Helical" evidence="5">
    <location>
        <begin position="223"/>
        <end position="241"/>
    </location>
</feature>
<evidence type="ECO:0000256" key="2">
    <source>
        <dbReference type="ARBA" id="ARBA00022692"/>
    </source>
</evidence>
<feature type="transmembrane region" description="Helical" evidence="5">
    <location>
        <begin position="21"/>
        <end position="40"/>
    </location>
</feature>
<evidence type="ECO:0000256" key="4">
    <source>
        <dbReference type="ARBA" id="ARBA00023136"/>
    </source>
</evidence>
<evidence type="ECO:0000256" key="3">
    <source>
        <dbReference type="ARBA" id="ARBA00022989"/>
    </source>
</evidence>
<evidence type="ECO:0000313" key="7">
    <source>
        <dbReference type="EMBL" id="GLS19694.1"/>
    </source>
</evidence>
<dbReference type="EMBL" id="BSPC01000024">
    <property type="protein sequence ID" value="GLS19694.1"/>
    <property type="molecule type" value="Genomic_DNA"/>
</dbReference>
<feature type="transmembrane region" description="Helical" evidence="5">
    <location>
        <begin position="322"/>
        <end position="342"/>
    </location>
</feature>
<dbReference type="Pfam" id="PF13515">
    <property type="entry name" value="FUSC_2"/>
    <property type="match status" value="1"/>
</dbReference>
<protein>
    <recommendedName>
        <fullName evidence="6">Integral membrane bound transporter domain-containing protein</fullName>
    </recommendedName>
</protein>